<accession>A0A2M8PCE2</accession>
<dbReference type="InterPro" id="IPR044668">
    <property type="entry name" value="PuuD-like"/>
</dbReference>
<dbReference type="FunFam" id="3.40.50.880:FF:000030">
    <property type="entry name" value="Gamma-glutamyl-gamma-aminobutyrate hydrolase PuuD"/>
    <property type="match status" value="1"/>
</dbReference>
<dbReference type="Pfam" id="PF07722">
    <property type="entry name" value="Peptidase_C26"/>
    <property type="match status" value="1"/>
</dbReference>
<organism evidence="2 3">
    <name type="scientific">Candidatus Thermofonsia Clade 1 bacterium</name>
    <dbReference type="NCBI Taxonomy" id="2364210"/>
    <lineage>
        <taxon>Bacteria</taxon>
        <taxon>Bacillati</taxon>
        <taxon>Chloroflexota</taxon>
        <taxon>Candidatus Thermofontia</taxon>
        <taxon>Candidatus Thermofonsia Clade 1</taxon>
    </lineage>
</organism>
<protein>
    <submittedName>
        <fullName evidence="2">Gamma-glutamyl-gamma-aminobutyrate hydrolase</fullName>
    </submittedName>
</protein>
<dbReference type="EMBL" id="PGTL01000014">
    <property type="protein sequence ID" value="PJF42555.1"/>
    <property type="molecule type" value="Genomic_DNA"/>
</dbReference>
<comment type="caution">
    <text evidence="2">The sequence shown here is derived from an EMBL/GenBank/DDBJ whole genome shotgun (WGS) entry which is preliminary data.</text>
</comment>
<name>A0A2M8PYC5_9CHLR</name>
<dbReference type="Gene3D" id="3.40.50.880">
    <property type="match status" value="1"/>
</dbReference>
<reference evidence="3 4" key="1">
    <citation type="submission" date="2017-11" db="EMBL/GenBank/DDBJ databases">
        <title>Evolution of Phototrophy in the Chloroflexi Phylum Driven by Horizontal Gene Transfer.</title>
        <authorList>
            <person name="Ward L.M."/>
            <person name="Hemp J."/>
            <person name="Shih P.M."/>
            <person name="Mcglynn S.E."/>
            <person name="Fischer W."/>
        </authorList>
    </citation>
    <scope>NUCLEOTIDE SEQUENCE [LARGE SCALE GENOMIC DNA]</scope>
    <source>
        <strain evidence="2">CP1_1M</strain>
        <strain evidence="1">JP3_13</strain>
    </source>
</reference>
<dbReference type="GO" id="GO:0006598">
    <property type="term" value="P:polyamine catabolic process"/>
    <property type="evidence" value="ECO:0007669"/>
    <property type="project" value="TreeGrafter"/>
</dbReference>
<evidence type="ECO:0000313" key="2">
    <source>
        <dbReference type="EMBL" id="PJF42555.1"/>
    </source>
</evidence>
<evidence type="ECO:0000313" key="3">
    <source>
        <dbReference type="Proteomes" id="UP000228947"/>
    </source>
</evidence>
<dbReference type="PANTHER" id="PTHR43235">
    <property type="entry name" value="GLUTAMINE AMIDOTRANSFERASE PB2B2.05-RELATED"/>
    <property type="match status" value="1"/>
</dbReference>
<proteinExistence type="predicted"/>
<dbReference type="PANTHER" id="PTHR43235:SF1">
    <property type="entry name" value="GLUTAMINE AMIDOTRANSFERASE PB2B2.05-RELATED"/>
    <property type="match status" value="1"/>
</dbReference>
<accession>A0A2M8PYC5</accession>
<dbReference type="InterPro" id="IPR029062">
    <property type="entry name" value="Class_I_gatase-like"/>
</dbReference>
<evidence type="ECO:0000313" key="4">
    <source>
        <dbReference type="Proteomes" id="UP000229681"/>
    </source>
</evidence>
<dbReference type="Proteomes" id="UP000229681">
    <property type="component" value="Unassembled WGS sequence"/>
</dbReference>
<dbReference type="PROSITE" id="PS51273">
    <property type="entry name" value="GATASE_TYPE_1"/>
    <property type="match status" value="1"/>
</dbReference>
<sequence>MRQRKGATCMSRPLIGIPSFYDTTSPESMPPRFAMSRPYIAALAASGAVPLIIPLGLDDETLRALYERLDGLFMAGGGDLNPETYGCEPHPKTNGIDALRDETELRLLHWALDDHLPILGVCRGVQALNVAAGGTLIQDIADELPHAIRHQYFPEKQRDYVAHPVEVESRSHLARIIGHKAQVNSFHHQAVRAVAPNFRAVAFAPDGVIEAIEHCDREFVIGVQWHPEGLIAFDGAMRNLFETFVQHSRRKHSRSRSQLR</sequence>
<dbReference type="CDD" id="cd01745">
    <property type="entry name" value="GATase1_2"/>
    <property type="match status" value="1"/>
</dbReference>
<dbReference type="GO" id="GO:0005829">
    <property type="term" value="C:cytosol"/>
    <property type="evidence" value="ECO:0007669"/>
    <property type="project" value="TreeGrafter"/>
</dbReference>
<dbReference type="GO" id="GO:0033969">
    <property type="term" value="F:gamma-glutamyl-gamma-aminobutyrate hydrolase activity"/>
    <property type="evidence" value="ECO:0007669"/>
    <property type="project" value="TreeGrafter"/>
</dbReference>
<gene>
    <name evidence="1" type="ORF">CUN49_11700</name>
    <name evidence="2" type="ORF">CUN50_03725</name>
</gene>
<dbReference type="Proteomes" id="UP000228947">
    <property type="component" value="Unassembled WGS sequence"/>
</dbReference>
<dbReference type="EMBL" id="PGTM01000189">
    <property type="protein sequence ID" value="PJF35213.1"/>
    <property type="molecule type" value="Genomic_DNA"/>
</dbReference>
<dbReference type="InterPro" id="IPR011697">
    <property type="entry name" value="Peptidase_C26"/>
</dbReference>
<dbReference type="AlphaFoldDB" id="A0A2M8PYC5"/>
<keyword evidence="2" id="KW-0378">Hydrolase</keyword>
<dbReference type="SUPFAM" id="SSF52317">
    <property type="entry name" value="Class I glutamine amidotransferase-like"/>
    <property type="match status" value="1"/>
</dbReference>
<dbReference type="PRINTS" id="PR00097">
    <property type="entry name" value="ANTSNTHASEII"/>
</dbReference>
<evidence type="ECO:0000313" key="1">
    <source>
        <dbReference type="EMBL" id="PJF35213.1"/>
    </source>
</evidence>